<protein>
    <submittedName>
        <fullName evidence="6">Uncharacterized protein</fullName>
    </submittedName>
</protein>
<feature type="non-terminal residue" evidence="6">
    <location>
        <position position="443"/>
    </location>
</feature>
<evidence type="ECO:0000313" key="6">
    <source>
        <dbReference type="EMBL" id="JAS91692.1"/>
    </source>
</evidence>
<accession>A0A1B6IXR7</accession>
<dbReference type="GO" id="GO:0032040">
    <property type="term" value="C:small-subunit processome"/>
    <property type="evidence" value="ECO:0007669"/>
    <property type="project" value="InterPro"/>
</dbReference>
<evidence type="ECO:0000256" key="1">
    <source>
        <dbReference type="ARBA" id="ARBA00004604"/>
    </source>
</evidence>
<keyword evidence="4" id="KW-0539">Nucleus</keyword>
<sequence length="443" mass="49931">MASNFKVSSANKNAKAVHNKTASNFKVSTSTHKNKMSKKISVSLATRNGFKNLELKNKMGSWIVTKHSQVKGRTIKNIGKDKGNGKRVKISSGTYEITETRKSHNTEVLPEHPGKVSETNKLNVNTQKAKKLKSLDEMFEEVEEKLQNKVQEKLNQISKQLDSKLENKDNNEMELETDEIPSLKMNRQNITADVDEELAEETRVNNKQNRVERDAVAKAIATASAKVTSGEDIDPNKFQEVTPRLLASELPEMVTEGEEAMDQEDQAAKDRHLVITEAFAESDVVEQFQKEKEDETSKSAVGDVNLSLPGWGSWAGHNLKPVTRRKRKKFVIKFPRVIPRRDANRGNVILNEDADKPIKEHQVSEVPFPFTSVQEYEASMRAPLGSTWVPQTAHKKLTQPALITKLGTIISPMDEDQLVAVNKQKKLPKRKPQNVMRKNHITE</sequence>
<dbReference type="Pfam" id="PF04615">
    <property type="entry name" value="Utp14"/>
    <property type="match status" value="1"/>
</dbReference>
<proteinExistence type="inferred from homology"/>
<evidence type="ECO:0000256" key="3">
    <source>
        <dbReference type="ARBA" id="ARBA00022553"/>
    </source>
</evidence>
<comment type="subcellular location">
    <subcellularLocation>
        <location evidence="1">Nucleus</location>
        <location evidence="1">Nucleolus</location>
    </subcellularLocation>
</comment>
<name>A0A1B6IXR7_9HEMI</name>
<keyword evidence="3" id="KW-0597">Phosphoprotein</keyword>
<keyword evidence="5" id="KW-0175">Coiled coil</keyword>
<dbReference type="GO" id="GO:0006364">
    <property type="term" value="P:rRNA processing"/>
    <property type="evidence" value="ECO:0007669"/>
    <property type="project" value="InterPro"/>
</dbReference>
<dbReference type="EMBL" id="GECU01016014">
    <property type="protein sequence ID" value="JAS91692.1"/>
    <property type="molecule type" value="Transcribed_RNA"/>
</dbReference>
<gene>
    <name evidence="6" type="ORF">g.14902</name>
</gene>
<dbReference type="PANTHER" id="PTHR14150">
    <property type="entry name" value="U3 SMALL NUCLEOLAR RNA-ASSOCIATED PROTEIN 14"/>
    <property type="match status" value="1"/>
</dbReference>
<evidence type="ECO:0000256" key="5">
    <source>
        <dbReference type="SAM" id="Coils"/>
    </source>
</evidence>
<evidence type="ECO:0000256" key="4">
    <source>
        <dbReference type="ARBA" id="ARBA00023242"/>
    </source>
</evidence>
<feature type="coiled-coil region" evidence="5">
    <location>
        <begin position="125"/>
        <end position="174"/>
    </location>
</feature>
<organism evidence="6">
    <name type="scientific">Homalodisca liturata</name>
    <dbReference type="NCBI Taxonomy" id="320908"/>
    <lineage>
        <taxon>Eukaryota</taxon>
        <taxon>Metazoa</taxon>
        <taxon>Ecdysozoa</taxon>
        <taxon>Arthropoda</taxon>
        <taxon>Hexapoda</taxon>
        <taxon>Insecta</taxon>
        <taxon>Pterygota</taxon>
        <taxon>Neoptera</taxon>
        <taxon>Paraneoptera</taxon>
        <taxon>Hemiptera</taxon>
        <taxon>Auchenorrhyncha</taxon>
        <taxon>Membracoidea</taxon>
        <taxon>Cicadellidae</taxon>
        <taxon>Cicadellinae</taxon>
        <taxon>Proconiini</taxon>
        <taxon>Homalodisca</taxon>
    </lineage>
</organism>
<dbReference type="PANTHER" id="PTHR14150:SF12">
    <property type="entry name" value="U3 SMALL NUCLEOLAR RNA-ASSOCIATED PROTEIN 14 HOMOLOG A"/>
    <property type="match status" value="1"/>
</dbReference>
<evidence type="ECO:0000256" key="2">
    <source>
        <dbReference type="ARBA" id="ARBA00007774"/>
    </source>
</evidence>
<comment type="similarity">
    <text evidence="2">Belongs to the UTP14 family.</text>
</comment>
<reference evidence="6" key="1">
    <citation type="submission" date="2015-11" db="EMBL/GenBank/DDBJ databases">
        <title>De novo transcriptome assembly of four potential Pierce s Disease insect vectors from Arizona vineyards.</title>
        <authorList>
            <person name="Tassone E.E."/>
        </authorList>
    </citation>
    <scope>NUCLEOTIDE SEQUENCE</scope>
</reference>
<dbReference type="InterPro" id="IPR006709">
    <property type="entry name" value="SSU_processome_Utp14"/>
</dbReference>
<dbReference type="AlphaFoldDB" id="A0A1B6IXR7"/>